<dbReference type="InterPro" id="IPR002941">
    <property type="entry name" value="DNA_methylase_N4/N6"/>
</dbReference>
<dbReference type="AlphaFoldDB" id="A0A6C0F5K0"/>
<evidence type="ECO:0000313" key="4">
    <source>
        <dbReference type="EMBL" id="QHT36452.1"/>
    </source>
</evidence>
<sequence>MAEYKCPYCQKLWKYKKAFTKHTLKCKMKEVIEHSEQDNIINEPEPDDLESIIKKHNDMSIKRNDSILSFNGDSSSILDNISDKSIQTICIDPPYNIKKDKWDNIENYEEWLINIICKLENKLKDNGSFFMFHNEMEVIASLMMKIKEKTDLKFIQMITWNKRFEGSPKYGYMNGYVVKEDMHMWNKMCEYILFYTKDNTWKFKKYREEAGVTSKTIALEVPSKTGGLTGWYGNLETGLNFPTKERMKPITKHIGLEYDDVVPKFRNQKTHHSVWNYDMAKRSKVHMTPKPIELLENIIKHTTDEGDILLDCFAGTGSLGLACNNTGRKCILIEKEKKYYDFINDSLDVNIEL</sequence>
<dbReference type="InterPro" id="IPR029063">
    <property type="entry name" value="SAM-dependent_MTases_sf"/>
</dbReference>
<accession>A0A6C0F5K0</accession>
<keyword evidence="2" id="KW-0808">Transferase</keyword>
<evidence type="ECO:0000256" key="1">
    <source>
        <dbReference type="ARBA" id="ARBA00022603"/>
    </source>
</evidence>
<dbReference type="InterPro" id="IPR001091">
    <property type="entry name" value="RM_Methyltransferase"/>
</dbReference>
<protein>
    <recommendedName>
        <fullName evidence="3">DNA methylase N-4/N-6 domain-containing protein</fullName>
    </recommendedName>
</protein>
<proteinExistence type="predicted"/>
<keyword evidence="1" id="KW-0489">Methyltransferase</keyword>
<dbReference type="GO" id="GO:0032259">
    <property type="term" value="P:methylation"/>
    <property type="evidence" value="ECO:0007669"/>
    <property type="project" value="UniProtKB-KW"/>
</dbReference>
<dbReference type="SUPFAM" id="SSF53335">
    <property type="entry name" value="S-adenosyl-L-methionine-dependent methyltransferases"/>
    <property type="match status" value="1"/>
</dbReference>
<dbReference type="GO" id="GO:0008170">
    <property type="term" value="F:N-methyltransferase activity"/>
    <property type="evidence" value="ECO:0007669"/>
    <property type="project" value="InterPro"/>
</dbReference>
<dbReference type="Gene3D" id="3.40.50.150">
    <property type="entry name" value="Vaccinia Virus protein VP39"/>
    <property type="match status" value="1"/>
</dbReference>
<reference evidence="4" key="1">
    <citation type="journal article" date="2020" name="Nature">
        <title>Giant virus diversity and host interactions through global metagenomics.</title>
        <authorList>
            <person name="Schulz F."/>
            <person name="Roux S."/>
            <person name="Paez-Espino D."/>
            <person name="Jungbluth S."/>
            <person name="Walsh D.A."/>
            <person name="Denef V.J."/>
            <person name="McMahon K.D."/>
            <person name="Konstantinidis K.T."/>
            <person name="Eloe-Fadrosh E.A."/>
            <person name="Kyrpides N.C."/>
            <person name="Woyke T."/>
        </authorList>
    </citation>
    <scope>NUCLEOTIDE SEQUENCE</scope>
    <source>
        <strain evidence="4">GVMAG-S-ERX555931-87</strain>
    </source>
</reference>
<organism evidence="4">
    <name type="scientific">viral metagenome</name>
    <dbReference type="NCBI Taxonomy" id="1070528"/>
    <lineage>
        <taxon>unclassified sequences</taxon>
        <taxon>metagenomes</taxon>
        <taxon>organismal metagenomes</taxon>
    </lineage>
</organism>
<feature type="domain" description="DNA methylase N-4/N-6" evidence="3">
    <location>
        <begin position="86"/>
        <end position="344"/>
    </location>
</feature>
<dbReference type="PRINTS" id="PR00508">
    <property type="entry name" value="S21N4MTFRASE"/>
</dbReference>
<dbReference type="GO" id="GO:0003677">
    <property type="term" value="F:DNA binding"/>
    <property type="evidence" value="ECO:0007669"/>
    <property type="project" value="InterPro"/>
</dbReference>
<name>A0A6C0F5K0_9ZZZZ</name>
<evidence type="ECO:0000259" key="3">
    <source>
        <dbReference type="Pfam" id="PF01555"/>
    </source>
</evidence>
<evidence type="ECO:0000256" key="2">
    <source>
        <dbReference type="ARBA" id="ARBA00022679"/>
    </source>
</evidence>
<dbReference type="Pfam" id="PF01555">
    <property type="entry name" value="N6_N4_Mtase"/>
    <property type="match status" value="1"/>
</dbReference>
<dbReference type="EMBL" id="MN738742">
    <property type="protein sequence ID" value="QHT36452.1"/>
    <property type="molecule type" value="Genomic_DNA"/>
</dbReference>